<keyword evidence="1" id="KW-0812">Transmembrane</keyword>
<dbReference type="PANTHER" id="PTHR28019:SF7">
    <property type="entry name" value="SUR7 PROTEIN"/>
    <property type="match status" value="1"/>
</dbReference>
<feature type="transmembrane region" description="Helical" evidence="1">
    <location>
        <begin position="6"/>
        <end position="26"/>
    </location>
</feature>
<accession>A0A5M8Q0D2</accession>
<name>A0A5M8Q0D2_9LECA</name>
<evidence type="ECO:0000313" key="2">
    <source>
        <dbReference type="EMBL" id="KAA6414825.1"/>
    </source>
</evidence>
<protein>
    <submittedName>
        <fullName evidence="2">Integral membrane</fullName>
    </submittedName>
</protein>
<keyword evidence="1" id="KW-0472">Membrane</keyword>
<comment type="caution">
    <text evidence="2">The sequence shown here is derived from an EMBL/GenBank/DDBJ whole genome shotgun (WGS) entry which is preliminary data.</text>
</comment>
<dbReference type="GO" id="GO:0031505">
    <property type="term" value="P:fungal-type cell wall organization"/>
    <property type="evidence" value="ECO:0007669"/>
    <property type="project" value="TreeGrafter"/>
</dbReference>
<dbReference type="GO" id="GO:0051285">
    <property type="term" value="C:cell cortex of cell tip"/>
    <property type="evidence" value="ECO:0007669"/>
    <property type="project" value="TreeGrafter"/>
</dbReference>
<sequence>MRLPAILPLLFTLTALIISILCVFAGSKRGYLENADIVTLNTSMVGRAAVTPSSSSSSSLLGALENDLKGGINKLAGDIAQALDLHDFYSWHILDYCEGYYTPSPITNATSDPAKNVTHCSNQTTFFRFDPTAVLQSELKTGINLTELKWPQAIEDAVQAVGVATNAMFVLYCIGVATAGVAVLGSVMGLLAGGRFSALVNLMLAMLGFLALAIASAIVTVIMCKVTNAVNDHGKDVGVAAYKGTRLLGMTWAATILMLLAAFAWV</sequence>
<proteinExistence type="predicted"/>
<feature type="transmembrane region" description="Helical" evidence="1">
    <location>
        <begin position="169"/>
        <end position="192"/>
    </location>
</feature>
<keyword evidence="1" id="KW-1133">Transmembrane helix</keyword>
<dbReference type="InterPro" id="IPR052413">
    <property type="entry name" value="SUR7_domain"/>
</dbReference>
<evidence type="ECO:0000313" key="3">
    <source>
        <dbReference type="Proteomes" id="UP000324767"/>
    </source>
</evidence>
<dbReference type="Proteomes" id="UP000324767">
    <property type="component" value="Unassembled WGS sequence"/>
</dbReference>
<dbReference type="GO" id="GO:0005886">
    <property type="term" value="C:plasma membrane"/>
    <property type="evidence" value="ECO:0007669"/>
    <property type="project" value="InterPro"/>
</dbReference>
<evidence type="ECO:0000256" key="1">
    <source>
        <dbReference type="SAM" id="Phobius"/>
    </source>
</evidence>
<gene>
    <name evidence="2" type="ORF">FRX48_01575</name>
</gene>
<dbReference type="OrthoDB" id="4159154at2759"/>
<feature type="transmembrane region" description="Helical" evidence="1">
    <location>
        <begin position="247"/>
        <end position="265"/>
    </location>
</feature>
<dbReference type="InterPro" id="IPR009571">
    <property type="entry name" value="SUR7/Rim9-like_fungi"/>
</dbReference>
<dbReference type="EMBL" id="VXIT01000002">
    <property type="protein sequence ID" value="KAA6414825.1"/>
    <property type="molecule type" value="Genomic_DNA"/>
</dbReference>
<feature type="transmembrane region" description="Helical" evidence="1">
    <location>
        <begin position="198"/>
        <end position="226"/>
    </location>
</feature>
<reference evidence="2 3" key="1">
    <citation type="submission" date="2019-09" db="EMBL/GenBank/DDBJ databases">
        <title>The hologenome of the rock-dwelling lichen Lasallia pustulata.</title>
        <authorList>
            <person name="Greshake Tzovaras B."/>
            <person name="Segers F."/>
            <person name="Bicker A."/>
            <person name="Dal Grande F."/>
            <person name="Otte J."/>
            <person name="Hankeln T."/>
            <person name="Schmitt I."/>
            <person name="Ebersberger I."/>
        </authorList>
    </citation>
    <scope>NUCLEOTIDE SEQUENCE [LARGE SCALE GENOMIC DNA]</scope>
    <source>
        <strain evidence="2">A1-1</strain>
    </source>
</reference>
<dbReference type="Pfam" id="PF06687">
    <property type="entry name" value="SUR7"/>
    <property type="match status" value="1"/>
</dbReference>
<dbReference type="AlphaFoldDB" id="A0A5M8Q0D2"/>
<organism evidence="2 3">
    <name type="scientific">Lasallia pustulata</name>
    <dbReference type="NCBI Taxonomy" id="136370"/>
    <lineage>
        <taxon>Eukaryota</taxon>
        <taxon>Fungi</taxon>
        <taxon>Dikarya</taxon>
        <taxon>Ascomycota</taxon>
        <taxon>Pezizomycotina</taxon>
        <taxon>Lecanoromycetes</taxon>
        <taxon>OSLEUM clade</taxon>
        <taxon>Umbilicariomycetidae</taxon>
        <taxon>Umbilicariales</taxon>
        <taxon>Umbilicariaceae</taxon>
        <taxon>Lasallia</taxon>
    </lineage>
</organism>
<dbReference type="PANTHER" id="PTHR28019">
    <property type="entry name" value="CELL MEMBRANE PROTEIN YLR413W-RELATED"/>
    <property type="match status" value="1"/>
</dbReference>